<protein>
    <submittedName>
        <fullName evidence="1">DUF488 domain-containing protein</fullName>
    </submittedName>
</protein>
<reference evidence="1 2" key="1">
    <citation type="submission" date="2023-09" db="EMBL/GenBank/DDBJ databases">
        <authorList>
            <person name="Rey-Velasco X."/>
        </authorList>
    </citation>
    <scope>NUCLEOTIDE SEQUENCE [LARGE SCALE GENOMIC DNA]</scope>
    <source>
        <strain evidence="1 2">P385</strain>
    </source>
</reference>
<dbReference type="PANTHER" id="PTHR36849">
    <property type="entry name" value="CYTOPLASMIC PROTEIN-RELATED"/>
    <property type="match status" value="1"/>
</dbReference>
<name>A0ABU3BAC9_9GAMM</name>
<evidence type="ECO:0000313" key="1">
    <source>
        <dbReference type="EMBL" id="MDT0619199.1"/>
    </source>
</evidence>
<accession>A0ABU3BAC9</accession>
<sequence length="117" mass="13510">MSIRIKRVYASPAADDGRRVLVDRLWPRGLSKQRAELDEWCRDVAPSPDLRKWFGHDPERWAAFRAAYRDELAAMDPATLAPLVEAARDDRLTLLYAARDEQHNHARVLAEFLEAQQ</sequence>
<dbReference type="Proteomes" id="UP001259982">
    <property type="component" value="Unassembled WGS sequence"/>
</dbReference>
<dbReference type="InterPro" id="IPR052552">
    <property type="entry name" value="YeaO-like"/>
</dbReference>
<keyword evidence="2" id="KW-1185">Reference proteome</keyword>
<dbReference type="RefSeq" id="WP_311659556.1">
    <property type="nucleotide sequence ID" value="NZ_JAVRHY010000011.1"/>
</dbReference>
<proteinExistence type="predicted"/>
<organism evidence="1 2">
    <name type="scientific">Spectribacter acetivorans</name>
    <dbReference type="NCBI Taxonomy" id="3075603"/>
    <lineage>
        <taxon>Bacteria</taxon>
        <taxon>Pseudomonadati</taxon>
        <taxon>Pseudomonadota</taxon>
        <taxon>Gammaproteobacteria</taxon>
        <taxon>Salinisphaerales</taxon>
        <taxon>Salinisphaeraceae</taxon>
        <taxon>Spectribacter</taxon>
    </lineage>
</organism>
<dbReference type="Pfam" id="PF22752">
    <property type="entry name" value="DUF488-N3i"/>
    <property type="match status" value="1"/>
</dbReference>
<evidence type="ECO:0000313" key="2">
    <source>
        <dbReference type="Proteomes" id="UP001259982"/>
    </source>
</evidence>
<comment type="caution">
    <text evidence="1">The sequence shown here is derived from an EMBL/GenBank/DDBJ whole genome shotgun (WGS) entry which is preliminary data.</text>
</comment>
<dbReference type="PANTHER" id="PTHR36849:SF1">
    <property type="entry name" value="CYTOPLASMIC PROTEIN"/>
    <property type="match status" value="1"/>
</dbReference>
<dbReference type="EMBL" id="JAVRHY010000011">
    <property type="protein sequence ID" value="MDT0619199.1"/>
    <property type="molecule type" value="Genomic_DNA"/>
</dbReference>
<gene>
    <name evidence="1" type="ORF">RM531_12005</name>
</gene>